<feature type="signal peptide" evidence="1">
    <location>
        <begin position="1"/>
        <end position="21"/>
    </location>
</feature>
<keyword evidence="4" id="KW-1185">Reference proteome</keyword>
<proteinExistence type="predicted"/>
<dbReference type="STRING" id="570519.SAMN04488116_2489"/>
<dbReference type="SUPFAM" id="SSF54427">
    <property type="entry name" value="NTF2-like"/>
    <property type="match status" value="1"/>
</dbReference>
<evidence type="ECO:0000313" key="4">
    <source>
        <dbReference type="Proteomes" id="UP000184532"/>
    </source>
</evidence>
<evidence type="ECO:0000259" key="2">
    <source>
        <dbReference type="Pfam" id="PF14534"/>
    </source>
</evidence>
<organism evidence="3 4">
    <name type="scientific">Flagellimonas flava</name>
    <dbReference type="NCBI Taxonomy" id="570519"/>
    <lineage>
        <taxon>Bacteria</taxon>
        <taxon>Pseudomonadati</taxon>
        <taxon>Bacteroidota</taxon>
        <taxon>Flavobacteriia</taxon>
        <taxon>Flavobacteriales</taxon>
        <taxon>Flavobacteriaceae</taxon>
        <taxon>Flagellimonas</taxon>
    </lineage>
</organism>
<sequence length="155" mass="17539">MKKTAMIVLVMLLIASCQSKSKEPKILSSIITAEDEGILRNLKEVQWPKAYREQDTMLLDRILGEDFQMIDAGGTWSNKAKELEYIKVNAMQHDSFYYEIKRMDILDNGTALICGTGHILNDSVETIYQSSNILIKRDGFWKAVASHVSGIKPMP</sequence>
<evidence type="ECO:0000313" key="3">
    <source>
        <dbReference type="EMBL" id="SHG77581.1"/>
    </source>
</evidence>
<dbReference type="EMBL" id="FQWL01000003">
    <property type="protein sequence ID" value="SHG77581.1"/>
    <property type="molecule type" value="Genomic_DNA"/>
</dbReference>
<dbReference type="InterPro" id="IPR027843">
    <property type="entry name" value="DUF4440"/>
</dbReference>
<dbReference type="Gene3D" id="3.10.450.50">
    <property type="match status" value="1"/>
</dbReference>
<name>A0A1M5MK19_9FLAO</name>
<keyword evidence="1" id="KW-0732">Signal</keyword>
<feature type="domain" description="DUF4440" evidence="2">
    <location>
        <begin position="45"/>
        <end position="142"/>
    </location>
</feature>
<gene>
    <name evidence="3" type="ORF">SAMN04488116_2489</name>
</gene>
<dbReference type="InterPro" id="IPR032710">
    <property type="entry name" value="NTF2-like_dom_sf"/>
</dbReference>
<dbReference type="PROSITE" id="PS51257">
    <property type="entry name" value="PROKAR_LIPOPROTEIN"/>
    <property type="match status" value="1"/>
</dbReference>
<dbReference type="Proteomes" id="UP000184532">
    <property type="component" value="Unassembled WGS sequence"/>
</dbReference>
<feature type="chain" id="PRO_5013200480" description="DUF4440 domain-containing protein" evidence="1">
    <location>
        <begin position="22"/>
        <end position="155"/>
    </location>
</feature>
<dbReference type="RefSeq" id="WP_073179986.1">
    <property type="nucleotide sequence ID" value="NZ_FQWL01000003.1"/>
</dbReference>
<protein>
    <recommendedName>
        <fullName evidence="2">DUF4440 domain-containing protein</fullName>
    </recommendedName>
</protein>
<dbReference type="AlphaFoldDB" id="A0A1M5MK19"/>
<dbReference type="Pfam" id="PF14534">
    <property type="entry name" value="DUF4440"/>
    <property type="match status" value="1"/>
</dbReference>
<reference evidence="4" key="1">
    <citation type="submission" date="2016-11" db="EMBL/GenBank/DDBJ databases">
        <authorList>
            <person name="Varghese N."/>
            <person name="Submissions S."/>
        </authorList>
    </citation>
    <scope>NUCLEOTIDE SEQUENCE [LARGE SCALE GENOMIC DNA]</scope>
    <source>
        <strain evidence="4">DSM 22638</strain>
    </source>
</reference>
<dbReference type="OrthoDB" id="1447395at2"/>
<evidence type="ECO:0000256" key="1">
    <source>
        <dbReference type="SAM" id="SignalP"/>
    </source>
</evidence>
<accession>A0A1M5MK19</accession>